<organism evidence="3 4">
    <name type="scientific">Gossypium arboreum</name>
    <name type="common">Tree cotton</name>
    <name type="synonym">Gossypium nanking</name>
    <dbReference type="NCBI Taxonomy" id="29729"/>
    <lineage>
        <taxon>Eukaryota</taxon>
        <taxon>Viridiplantae</taxon>
        <taxon>Streptophyta</taxon>
        <taxon>Embryophyta</taxon>
        <taxon>Tracheophyta</taxon>
        <taxon>Spermatophyta</taxon>
        <taxon>Magnoliopsida</taxon>
        <taxon>eudicotyledons</taxon>
        <taxon>Gunneridae</taxon>
        <taxon>Pentapetalae</taxon>
        <taxon>rosids</taxon>
        <taxon>malvids</taxon>
        <taxon>Malvales</taxon>
        <taxon>Malvaceae</taxon>
        <taxon>Malvoideae</taxon>
        <taxon>Gossypium</taxon>
    </lineage>
</organism>
<evidence type="ECO:0000259" key="2">
    <source>
        <dbReference type="PROSITE" id="PS50181"/>
    </source>
</evidence>
<dbReference type="Gene3D" id="3.80.10.10">
    <property type="entry name" value="Ribonuclease Inhibitor"/>
    <property type="match status" value="1"/>
</dbReference>
<evidence type="ECO:0000313" key="3">
    <source>
        <dbReference type="EMBL" id="KAK5814026.1"/>
    </source>
</evidence>
<keyword evidence="4" id="KW-1185">Reference proteome</keyword>
<gene>
    <name evidence="3" type="ORF">PVK06_029478</name>
</gene>
<dbReference type="InterPro" id="IPR036047">
    <property type="entry name" value="F-box-like_dom_sf"/>
</dbReference>
<dbReference type="InterPro" id="IPR053781">
    <property type="entry name" value="F-box_AtFBL13-like"/>
</dbReference>
<dbReference type="InterPro" id="IPR001810">
    <property type="entry name" value="F-box_dom"/>
</dbReference>
<dbReference type="EMBL" id="JARKNE010000008">
    <property type="protein sequence ID" value="KAK5814026.1"/>
    <property type="molecule type" value="Genomic_DNA"/>
</dbReference>
<dbReference type="SMART" id="SM00256">
    <property type="entry name" value="FBOX"/>
    <property type="match status" value="1"/>
</dbReference>
<protein>
    <recommendedName>
        <fullName evidence="2">F-box domain-containing protein</fullName>
    </recommendedName>
</protein>
<dbReference type="CDD" id="cd22160">
    <property type="entry name" value="F-box_AtFBL13-like"/>
    <property type="match status" value="1"/>
</dbReference>
<feature type="domain" description="F-box" evidence="2">
    <location>
        <begin position="1"/>
        <end position="53"/>
    </location>
</feature>
<feature type="region of interest" description="Disordered" evidence="1">
    <location>
        <begin position="149"/>
        <end position="174"/>
    </location>
</feature>
<comment type="caution">
    <text evidence="3">The sequence shown here is derived from an EMBL/GenBank/DDBJ whole genome shotgun (WGS) entry which is preliminary data.</text>
</comment>
<feature type="compositionally biased region" description="Polar residues" evidence="1">
    <location>
        <begin position="153"/>
        <end position="165"/>
    </location>
</feature>
<evidence type="ECO:0000256" key="1">
    <source>
        <dbReference type="SAM" id="MobiDB-lite"/>
    </source>
</evidence>
<dbReference type="Pfam" id="PF00646">
    <property type="entry name" value="F-box"/>
    <property type="match status" value="1"/>
</dbReference>
<dbReference type="PROSITE" id="PS50181">
    <property type="entry name" value="FBOX"/>
    <property type="match status" value="1"/>
</dbReference>
<sequence length="174" mass="19935">MAVQDLPDELLCHILSFLPSHYSIRISCLSTRFRYLWRSVPILDLPENHYNSSYPFDGIMNHVLNNHENLTRVLVDKIPTDVRVFFPCLETARLESVPLVGGNTLSRFFFRCPQFRIFDVKNCVLHSDKIPLSATVTVKKLYVEYHEDGDSNRVPSQASASIDVTESSKDAFDI</sequence>
<dbReference type="Proteomes" id="UP001358586">
    <property type="component" value="Chromosome 8"/>
</dbReference>
<dbReference type="PANTHER" id="PTHR34223">
    <property type="entry name" value="OS11G0201299 PROTEIN"/>
    <property type="match status" value="1"/>
</dbReference>
<proteinExistence type="predicted"/>
<accession>A0ABR0P6V9</accession>
<name>A0ABR0P6V9_GOSAR</name>
<reference evidence="3 4" key="1">
    <citation type="submission" date="2023-03" db="EMBL/GenBank/DDBJ databases">
        <title>WGS of Gossypium arboreum.</title>
        <authorList>
            <person name="Yu D."/>
        </authorList>
    </citation>
    <scope>NUCLEOTIDE SEQUENCE [LARGE SCALE GENOMIC DNA]</scope>
    <source>
        <tissue evidence="3">Leaf</tissue>
    </source>
</reference>
<dbReference type="InterPro" id="IPR053197">
    <property type="entry name" value="F-box_SCFL_complex_component"/>
</dbReference>
<dbReference type="PANTHER" id="PTHR34223:SF51">
    <property type="entry name" value="OS06G0556300 PROTEIN"/>
    <property type="match status" value="1"/>
</dbReference>
<dbReference type="InterPro" id="IPR032675">
    <property type="entry name" value="LRR_dom_sf"/>
</dbReference>
<dbReference type="SUPFAM" id="SSF81383">
    <property type="entry name" value="F-box domain"/>
    <property type="match status" value="1"/>
</dbReference>
<evidence type="ECO:0000313" key="4">
    <source>
        <dbReference type="Proteomes" id="UP001358586"/>
    </source>
</evidence>